<evidence type="ECO:0008006" key="3">
    <source>
        <dbReference type="Google" id="ProtNLM"/>
    </source>
</evidence>
<dbReference type="CDD" id="cd22231">
    <property type="entry name" value="RHH_NikR_HicB-like"/>
    <property type="match status" value="1"/>
</dbReference>
<proteinExistence type="predicted"/>
<evidence type="ECO:0000313" key="2">
    <source>
        <dbReference type="Proteomes" id="UP001055429"/>
    </source>
</evidence>
<evidence type="ECO:0000313" key="1">
    <source>
        <dbReference type="EMBL" id="URI15263.1"/>
    </source>
</evidence>
<name>A0ABY4SKD7_9CAUL</name>
<keyword evidence="2" id="KW-1185">Reference proteome</keyword>
<gene>
    <name evidence="1" type="ORF">M8231_15970</name>
</gene>
<dbReference type="Proteomes" id="UP001055429">
    <property type="component" value="Chromosome"/>
</dbReference>
<dbReference type="InterPro" id="IPR010985">
    <property type="entry name" value="Ribbon_hlx_hlx"/>
</dbReference>
<reference evidence="1" key="1">
    <citation type="submission" date="2022-05" db="EMBL/GenBank/DDBJ databases">
        <title>Brevundimonas albigilva TT17 genome sequence.</title>
        <authorList>
            <person name="Lee K."/>
            <person name="Son H."/>
        </authorList>
    </citation>
    <scope>NUCLEOTIDE SEQUENCE</scope>
    <source>
        <strain evidence="1">TT17</strain>
    </source>
</reference>
<dbReference type="RefSeq" id="WP_249749248.1">
    <property type="nucleotide sequence ID" value="NZ_CP097298.1"/>
</dbReference>
<dbReference type="SUPFAM" id="SSF47598">
    <property type="entry name" value="Ribbon-helix-helix"/>
    <property type="match status" value="1"/>
</dbReference>
<accession>A0ABY4SKD7</accession>
<organism evidence="1 2">
    <name type="scientific">Brevundimonas albigilva</name>
    <dbReference type="NCBI Taxonomy" id="1312364"/>
    <lineage>
        <taxon>Bacteria</taxon>
        <taxon>Pseudomonadati</taxon>
        <taxon>Pseudomonadota</taxon>
        <taxon>Alphaproteobacteria</taxon>
        <taxon>Caulobacterales</taxon>
        <taxon>Caulobacteraceae</taxon>
        <taxon>Brevundimonas</taxon>
    </lineage>
</organism>
<dbReference type="EMBL" id="CP097649">
    <property type="protein sequence ID" value="URI15263.1"/>
    <property type="molecule type" value="Genomic_DNA"/>
</dbReference>
<dbReference type="Gene3D" id="6.10.10.120">
    <property type="entry name" value="Antitoxin ParD1-like"/>
    <property type="match status" value="1"/>
</dbReference>
<protein>
    <recommendedName>
        <fullName evidence="3">Type II toxin-antitoxin system ParD family antitoxin</fullName>
    </recommendedName>
</protein>
<dbReference type="InterPro" id="IPR038296">
    <property type="entry name" value="ParD_sf"/>
</dbReference>
<sequence length="93" mass="10218">MGRHERISTDLPDYMVSELRSAVESGEFASTDEAVREALTHWLGARAMGAVTAEDLRVALQREVEGPGRDADAVFDRLEALCGDRIEASERKA</sequence>